<feature type="region of interest" description="Disordered" evidence="1">
    <location>
        <begin position="1"/>
        <end position="34"/>
    </location>
</feature>
<reference evidence="2" key="1">
    <citation type="submission" date="2021-03" db="EMBL/GenBank/DDBJ databases">
        <title>Draft genome sequence of rust myrtle Austropuccinia psidii MF-1, a brazilian biotype.</title>
        <authorList>
            <person name="Quecine M.C."/>
            <person name="Pachon D.M.R."/>
            <person name="Bonatelli M.L."/>
            <person name="Correr F.H."/>
            <person name="Franceschini L.M."/>
            <person name="Leite T.F."/>
            <person name="Margarido G.R.A."/>
            <person name="Almeida C.A."/>
            <person name="Ferrarezi J.A."/>
            <person name="Labate C.A."/>
        </authorList>
    </citation>
    <scope>NUCLEOTIDE SEQUENCE</scope>
    <source>
        <strain evidence="2">MF-1</strain>
    </source>
</reference>
<feature type="region of interest" description="Disordered" evidence="1">
    <location>
        <begin position="137"/>
        <end position="183"/>
    </location>
</feature>
<feature type="compositionally biased region" description="Basic and acidic residues" evidence="1">
    <location>
        <begin position="159"/>
        <end position="172"/>
    </location>
</feature>
<accession>A0A9Q3CBF8</accession>
<evidence type="ECO:0000256" key="1">
    <source>
        <dbReference type="SAM" id="MobiDB-lite"/>
    </source>
</evidence>
<evidence type="ECO:0000313" key="2">
    <source>
        <dbReference type="EMBL" id="MBW0479676.1"/>
    </source>
</evidence>
<keyword evidence="3" id="KW-1185">Reference proteome</keyword>
<feature type="compositionally biased region" description="Polar residues" evidence="1">
    <location>
        <begin position="1"/>
        <end position="19"/>
    </location>
</feature>
<organism evidence="2 3">
    <name type="scientific">Austropuccinia psidii MF-1</name>
    <dbReference type="NCBI Taxonomy" id="1389203"/>
    <lineage>
        <taxon>Eukaryota</taxon>
        <taxon>Fungi</taxon>
        <taxon>Dikarya</taxon>
        <taxon>Basidiomycota</taxon>
        <taxon>Pucciniomycotina</taxon>
        <taxon>Pucciniomycetes</taxon>
        <taxon>Pucciniales</taxon>
        <taxon>Sphaerophragmiaceae</taxon>
        <taxon>Austropuccinia</taxon>
    </lineage>
</organism>
<dbReference type="EMBL" id="AVOT02005675">
    <property type="protein sequence ID" value="MBW0479676.1"/>
    <property type="molecule type" value="Genomic_DNA"/>
</dbReference>
<protein>
    <submittedName>
        <fullName evidence="2">Uncharacterized protein</fullName>
    </submittedName>
</protein>
<name>A0A9Q3CBF8_9BASI</name>
<gene>
    <name evidence="2" type="ORF">O181_019391</name>
</gene>
<dbReference type="Proteomes" id="UP000765509">
    <property type="component" value="Unassembled WGS sequence"/>
</dbReference>
<comment type="caution">
    <text evidence="2">The sequence shown here is derived from an EMBL/GenBank/DDBJ whole genome shotgun (WGS) entry which is preliminary data.</text>
</comment>
<feature type="compositionally biased region" description="Polar residues" evidence="1">
    <location>
        <begin position="141"/>
        <end position="158"/>
    </location>
</feature>
<dbReference type="AlphaFoldDB" id="A0A9Q3CBF8"/>
<proteinExistence type="predicted"/>
<evidence type="ECO:0000313" key="3">
    <source>
        <dbReference type="Proteomes" id="UP000765509"/>
    </source>
</evidence>
<sequence length="201" mass="22522">MPSNRSATSCNPRSSSQKGNRCDYARAQSVTEGQGSVDDFQTNILCNSEADNTVLPLNRADAATRSLGGHLQSLPEGLQQCISAQRVPDPCRSVEKLHELLPDCEKVPGPCQHFQVTQGMGAIDGNKEHHAFNSRMEEKQPSTTQASAKNSFCSQKQQFQRDKAATRAKEMHQPQTLTARDAESQRFSRIPWRMYFRWPEQ</sequence>